<dbReference type="PANTHER" id="PTHR24173">
    <property type="entry name" value="ANKYRIN REPEAT CONTAINING"/>
    <property type="match status" value="1"/>
</dbReference>
<dbReference type="PANTHER" id="PTHR24173:SF74">
    <property type="entry name" value="ANKYRIN REPEAT DOMAIN-CONTAINING PROTEIN 16"/>
    <property type="match status" value="1"/>
</dbReference>
<dbReference type="OrthoDB" id="1577640at2759"/>
<dbReference type="PROSITE" id="PS50088">
    <property type="entry name" value="ANK_REPEAT"/>
    <property type="match status" value="1"/>
</dbReference>
<proteinExistence type="predicted"/>
<accession>A0A8E2EPU4</accession>
<organism evidence="4 5">
    <name type="scientific">Glonium stellatum</name>
    <dbReference type="NCBI Taxonomy" id="574774"/>
    <lineage>
        <taxon>Eukaryota</taxon>
        <taxon>Fungi</taxon>
        <taxon>Dikarya</taxon>
        <taxon>Ascomycota</taxon>
        <taxon>Pezizomycotina</taxon>
        <taxon>Dothideomycetes</taxon>
        <taxon>Pleosporomycetidae</taxon>
        <taxon>Gloniales</taxon>
        <taxon>Gloniaceae</taxon>
        <taxon>Glonium</taxon>
    </lineage>
</organism>
<dbReference type="InterPro" id="IPR002110">
    <property type="entry name" value="Ankyrin_rpt"/>
</dbReference>
<name>A0A8E2EPU4_9PEZI</name>
<gene>
    <name evidence="4" type="ORF">AOQ84DRAFT_357324</name>
</gene>
<protein>
    <submittedName>
        <fullName evidence="4">Ankyrin</fullName>
    </submittedName>
</protein>
<dbReference type="SMART" id="SM00248">
    <property type="entry name" value="ANK"/>
    <property type="match status" value="3"/>
</dbReference>
<dbReference type="Gene3D" id="1.25.40.20">
    <property type="entry name" value="Ankyrin repeat-containing domain"/>
    <property type="match status" value="1"/>
</dbReference>
<dbReference type="EMBL" id="KV750927">
    <property type="protein sequence ID" value="OCL02571.1"/>
    <property type="molecule type" value="Genomic_DNA"/>
</dbReference>
<evidence type="ECO:0000256" key="1">
    <source>
        <dbReference type="ARBA" id="ARBA00022737"/>
    </source>
</evidence>
<dbReference type="AlphaFoldDB" id="A0A8E2EPU4"/>
<evidence type="ECO:0000313" key="5">
    <source>
        <dbReference type="Proteomes" id="UP000250140"/>
    </source>
</evidence>
<evidence type="ECO:0000313" key="4">
    <source>
        <dbReference type="EMBL" id="OCL02571.1"/>
    </source>
</evidence>
<evidence type="ECO:0000256" key="3">
    <source>
        <dbReference type="PROSITE-ProRule" id="PRU00023"/>
    </source>
</evidence>
<dbReference type="PROSITE" id="PS50297">
    <property type="entry name" value="ANK_REP_REGION"/>
    <property type="match status" value="1"/>
</dbReference>
<dbReference type="SUPFAM" id="SSF48403">
    <property type="entry name" value="Ankyrin repeat"/>
    <property type="match status" value="1"/>
</dbReference>
<feature type="repeat" description="ANK" evidence="3">
    <location>
        <begin position="86"/>
        <end position="118"/>
    </location>
</feature>
<dbReference type="Pfam" id="PF00023">
    <property type="entry name" value="Ank"/>
    <property type="match status" value="1"/>
</dbReference>
<keyword evidence="2 3" id="KW-0040">ANK repeat</keyword>
<evidence type="ECO:0000256" key="2">
    <source>
        <dbReference type="ARBA" id="ARBA00023043"/>
    </source>
</evidence>
<dbReference type="InterPro" id="IPR036770">
    <property type="entry name" value="Ankyrin_rpt-contain_sf"/>
</dbReference>
<keyword evidence="5" id="KW-1185">Reference proteome</keyword>
<sequence>MAEHWGGGVNSKWKGLTPLAFAGSRGQKGFMKLLLEEYGVVPLARQGTRDTILHFAVCNTGEETLKMLLDIPKLKAQGLLNQKNFKGIAPLHVACCNMQRPHIELLINAGADINQLTDSGHSPLDLAHHVRSFLWGTITQEHNVPTLSPLTLTPESRETSNVVMTPSTGSVDSLERVLIERAEDHVESTACQQVIQYLEELGAHKASLQPVPEGLASLE</sequence>
<reference evidence="4 5" key="1">
    <citation type="journal article" date="2016" name="Nat. Commun.">
        <title>Ectomycorrhizal ecology is imprinted in the genome of the dominant symbiotic fungus Cenococcum geophilum.</title>
        <authorList>
            <consortium name="DOE Joint Genome Institute"/>
            <person name="Peter M."/>
            <person name="Kohler A."/>
            <person name="Ohm R.A."/>
            <person name="Kuo A."/>
            <person name="Krutzmann J."/>
            <person name="Morin E."/>
            <person name="Arend M."/>
            <person name="Barry K.W."/>
            <person name="Binder M."/>
            <person name="Choi C."/>
            <person name="Clum A."/>
            <person name="Copeland A."/>
            <person name="Grisel N."/>
            <person name="Haridas S."/>
            <person name="Kipfer T."/>
            <person name="LaButti K."/>
            <person name="Lindquist E."/>
            <person name="Lipzen A."/>
            <person name="Maire R."/>
            <person name="Meier B."/>
            <person name="Mihaltcheva S."/>
            <person name="Molinier V."/>
            <person name="Murat C."/>
            <person name="Poggeler S."/>
            <person name="Quandt C.A."/>
            <person name="Sperisen C."/>
            <person name="Tritt A."/>
            <person name="Tisserant E."/>
            <person name="Crous P.W."/>
            <person name="Henrissat B."/>
            <person name="Nehls U."/>
            <person name="Egli S."/>
            <person name="Spatafora J.W."/>
            <person name="Grigoriev I.V."/>
            <person name="Martin F.M."/>
        </authorList>
    </citation>
    <scope>NUCLEOTIDE SEQUENCE [LARGE SCALE GENOMIC DNA]</scope>
    <source>
        <strain evidence="4 5">CBS 207.34</strain>
    </source>
</reference>
<keyword evidence="1" id="KW-0677">Repeat</keyword>
<dbReference type="Proteomes" id="UP000250140">
    <property type="component" value="Unassembled WGS sequence"/>
</dbReference>